<dbReference type="RefSeq" id="XP_013755777.1">
    <property type="nucleotide sequence ID" value="XM_013900323.1"/>
</dbReference>
<dbReference type="Proteomes" id="UP000054408">
    <property type="component" value="Unassembled WGS sequence"/>
</dbReference>
<organism evidence="8 9">
    <name type="scientific">Thecamonas trahens ATCC 50062</name>
    <dbReference type="NCBI Taxonomy" id="461836"/>
    <lineage>
        <taxon>Eukaryota</taxon>
        <taxon>Apusozoa</taxon>
        <taxon>Apusomonadida</taxon>
        <taxon>Apusomonadidae</taxon>
        <taxon>Thecamonas</taxon>
    </lineage>
</organism>
<dbReference type="PROSITE" id="PS50054">
    <property type="entry name" value="TYR_PHOSPHATASE_DUAL"/>
    <property type="match status" value="1"/>
</dbReference>
<feature type="domain" description="Tyrosine-protein phosphatase" evidence="6">
    <location>
        <begin position="555"/>
        <end position="698"/>
    </location>
</feature>
<dbReference type="PROSITE" id="PS50056">
    <property type="entry name" value="TYR_PHOSPHATASE_2"/>
    <property type="match status" value="1"/>
</dbReference>
<dbReference type="EMBL" id="GL349470">
    <property type="protein sequence ID" value="KNC51877.1"/>
    <property type="molecule type" value="Genomic_DNA"/>
</dbReference>
<dbReference type="SUPFAM" id="SSF52799">
    <property type="entry name" value="(Phosphotyrosine protein) phosphatases II"/>
    <property type="match status" value="1"/>
</dbReference>
<dbReference type="PANTHER" id="PTHR10159">
    <property type="entry name" value="DUAL SPECIFICITY PROTEIN PHOSPHATASE"/>
    <property type="match status" value="1"/>
</dbReference>
<dbReference type="GO" id="GO:0043409">
    <property type="term" value="P:negative regulation of MAPK cascade"/>
    <property type="evidence" value="ECO:0007669"/>
    <property type="project" value="TreeGrafter"/>
</dbReference>
<feature type="compositionally biased region" description="Polar residues" evidence="5">
    <location>
        <begin position="705"/>
        <end position="715"/>
    </location>
</feature>
<dbReference type="InterPro" id="IPR000387">
    <property type="entry name" value="Tyr_Pase_dom"/>
</dbReference>
<protein>
    <recommendedName>
        <fullName evidence="2">protein-tyrosine-phosphatase</fullName>
        <ecNumber evidence="2">3.1.3.48</ecNumber>
    </recommendedName>
</protein>
<keyword evidence="3" id="KW-0378">Hydrolase</keyword>
<feature type="region of interest" description="Disordered" evidence="5">
    <location>
        <begin position="705"/>
        <end position="748"/>
    </location>
</feature>
<dbReference type="OrthoDB" id="10252009at2759"/>
<evidence type="ECO:0000256" key="2">
    <source>
        <dbReference type="ARBA" id="ARBA00013064"/>
    </source>
</evidence>
<dbReference type="PANTHER" id="PTHR10159:SF519">
    <property type="entry name" value="DUAL SPECIFICITY PROTEIN PHOSPHATASE MPK3"/>
    <property type="match status" value="1"/>
</dbReference>
<dbReference type="SMART" id="SM00195">
    <property type="entry name" value="DSPc"/>
    <property type="match status" value="1"/>
</dbReference>
<keyword evidence="4" id="KW-0904">Protein phosphatase</keyword>
<dbReference type="GeneID" id="25570034"/>
<dbReference type="InterPro" id="IPR020422">
    <property type="entry name" value="TYR_PHOSPHATASE_DUAL_dom"/>
</dbReference>
<sequence length="862" mass="93756">MGPARVPDHRPSPDLDRLQDCRHCLPHRHGHCPAHDPRCCSLRRACRTSARPDPARPLHRHGRRHQVDSRSLEHGRVTRLGHLPRCLHPRRSPHRRHLVPHHISGHCSHLRCRHHRHLPCRPVCPPIRGRPPGRRCPLVLPLVLLRHGRSEQRAPLLRPHIRQRACCSRLAMDNQQTTVSCPHHNHPSMITQDMFSLNRRIAPIPPICLKKPGQRDVPSNRFHRAVTDTRVISACNRPMLAVRSSVLLAPAHIPHALALPPLMTLAKTRLEALPLPHLPLFSDLGSSLWERVRAADRSRARWSKRKTRRLVSKALMAVADNADAVARLRASGALDIELPRTPKWRYVALDADTPSPVDNIYALGIEARQSDAARAAILAFLVDDAGLVLDPPLTLDDLPHPLVVLYIRYQPGLSALTVPFGALRSNADTVAPRLPKSTMRELLDAVPSLRRADFRVADDTRLWEADVAAAAAILAKLPSGGELDPAQLNNAGRCHAVLRALIALASACGLQTRLTLDPASLAPTCVMLLPAELGNEDPELRIIRESDTSMLLALGPGAIAPGLWLGNLVDATSLATIRALGITAIVNVCEETFAPFAHASSIRWLHFPLEDVSSQILAETVVPATDALRELLAAGERVLLHCVVGKSRSVAIALAYFLLNDAEPLASSFARLQAVRPFVSPNSGFQTQLSALEMETLGTETPSIDWSTEARSTWGTRPKPVIPRSGRASSSSKRTPGSQSESARVSKRDWSELTTHIRSLCSSSVVCDDFIPLAAATAGADADDHRRVLQLFKAFLRHGLTIDGSVVLTELETVTAMLAHPPSPALLALRAAVASAESPARAAKTAVAAAAGHLSASSSATS</sequence>
<evidence type="ECO:0000259" key="6">
    <source>
        <dbReference type="PROSITE" id="PS50054"/>
    </source>
</evidence>
<feature type="domain" description="Tyrosine specific protein phosphatases" evidence="7">
    <location>
        <begin position="619"/>
        <end position="677"/>
    </location>
</feature>
<proteinExistence type="inferred from homology"/>
<dbReference type="GO" id="GO:0004725">
    <property type="term" value="F:protein tyrosine phosphatase activity"/>
    <property type="evidence" value="ECO:0007669"/>
    <property type="project" value="UniProtKB-EC"/>
</dbReference>
<dbReference type="AlphaFoldDB" id="A0A0L0DHT8"/>
<dbReference type="eggNOG" id="KOG1717">
    <property type="taxonomic scope" value="Eukaryota"/>
</dbReference>
<comment type="similarity">
    <text evidence="1">Belongs to the protein-tyrosine phosphatase family. Non-receptor class dual specificity subfamily.</text>
</comment>
<evidence type="ECO:0000259" key="7">
    <source>
        <dbReference type="PROSITE" id="PS50056"/>
    </source>
</evidence>
<keyword evidence="9" id="KW-1185">Reference proteome</keyword>
<dbReference type="Gene3D" id="3.90.190.10">
    <property type="entry name" value="Protein tyrosine phosphatase superfamily"/>
    <property type="match status" value="1"/>
</dbReference>
<dbReference type="GO" id="GO:0005737">
    <property type="term" value="C:cytoplasm"/>
    <property type="evidence" value="ECO:0007669"/>
    <property type="project" value="TreeGrafter"/>
</dbReference>
<dbReference type="InterPro" id="IPR029021">
    <property type="entry name" value="Prot-tyrosine_phosphatase-like"/>
</dbReference>
<dbReference type="CDD" id="cd14498">
    <property type="entry name" value="DSP"/>
    <property type="match status" value="1"/>
</dbReference>
<dbReference type="Pfam" id="PF00782">
    <property type="entry name" value="DSPc"/>
    <property type="match status" value="1"/>
</dbReference>
<evidence type="ECO:0000256" key="3">
    <source>
        <dbReference type="ARBA" id="ARBA00022801"/>
    </source>
</evidence>
<dbReference type="EC" id="3.1.3.48" evidence="2"/>
<evidence type="ECO:0000256" key="5">
    <source>
        <dbReference type="SAM" id="MobiDB-lite"/>
    </source>
</evidence>
<dbReference type="STRING" id="461836.A0A0L0DHT8"/>
<feature type="region of interest" description="Disordered" evidence="5">
    <location>
        <begin position="51"/>
        <end position="70"/>
    </location>
</feature>
<evidence type="ECO:0000256" key="1">
    <source>
        <dbReference type="ARBA" id="ARBA00008601"/>
    </source>
</evidence>
<evidence type="ECO:0000313" key="8">
    <source>
        <dbReference type="EMBL" id="KNC51877.1"/>
    </source>
</evidence>
<feature type="compositionally biased region" description="Polar residues" evidence="5">
    <location>
        <begin position="727"/>
        <end position="743"/>
    </location>
</feature>
<reference evidence="8 9" key="1">
    <citation type="submission" date="2010-05" db="EMBL/GenBank/DDBJ databases">
        <title>The Genome Sequence of Thecamonas trahens ATCC 50062.</title>
        <authorList>
            <consortium name="The Broad Institute Genome Sequencing Platform"/>
            <person name="Russ C."/>
            <person name="Cuomo C."/>
            <person name="Shea T."/>
            <person name="Young S.K."/>
            <person name="Zeng Q."/>
            <person name="Koehrsen M."/>
            <person name="Haas B."/>
            <person name="Borodovsky M."/>
            <person name="Guigo R."/>
            <person name="Alvarado L."/>
            <person name="Berlin A."/>
            <person name="Bochicchio J."/>
            <person name="Borenstein D."/>
            <person name="Chapman S."/>
            <person name="Chen Z."/>
            <person name="Freedman E."/>
            <person name="Gellesch M."/>
            <person name="Goldberg J."/>
            <person name="Griggs A."/>
            <person name="Gujja S."/>
            <person name="Heilman E."/>
            <person name="Heiman D."/>
            <person name="Hepburn T."/>
            <person name="Howarth C."/>
            <person name="Jen D."/>
            <person name="Larson L."/>
            <person name="Mehta T."/>
            <person name="Park D."/>
            <person name="Pearson M."/>
            <person name="Roberts A."/>
            <person name="Saif S."/>
            <person name="Shenoy N."/>
            <person name="Sisk P."/>
            <person name="Stolte C."/>
            <person name="Sykes S."/>
            <person name="Thomson T."/>
            <person name="Walk T."/>
            <person name="White J."/>
            <person name="Yandava C."/>
            <person name="Burger G."/>
            <person name="Gray M.W."/>
            <person name="Holland P.W.H."/>
            <person name="King N."/>
            <person name="Lang F.B.F."/>
            <person name="Roger A.J."/>
            <person name="Ruiz-Trillo I."/>
            <person name="Lander E."/>
            <person name="Nusbaum C."/>
        </authorList>
    </citation>
    <scope>NUCLEOTIDE SEQUENCE [LARGE SCALE GENOMIC DNA]</scope>
    <source>
        <strain evidence="8 9">ATCC 50062</strain>
    </source>
</reference>
<name>A0A0L0DHT8_THETB</name>
<gene>
    <name evidence="8" type="ORF">AMSG_12119</name>
</gene>
<accession>A0A0L0DHT8</accession>
<evidence type="ECO:0000256" key="4">
    <source>
        <dbReference type="ARBA" id="ARBA00022912"/>
    </source>
</evidence>
<evidence type="ECO:0000313" key="9">
    <source>
        <dbReference type="Proteomes" id="UP000054408"/>
    </source>
</evidence>
<dbReference type="InterPro" id="IPR000340">
    <property type="entry name" value="Dual-sp_phosphatase_cat-dom"/>
</dbReference>